<dbReference type="SUPFAM" id="SSF82199">
    <property type="entry name" value="SET domain"/>
    <property type="match status" value="1"/>
</dbReference>
<evidence type="ECO:0000313" key="4">
    <source>
        <dbReference type="Proteomes" id="UP000215305"/>
    </source>
</evidence>
<protein>
    <recommendedName>
        <fullName evidence="2">SET domain-containing protein</fullName>
    </recommendedName>
</protein>
<dbReference type="AlphaFoldDB" id="A0A397H870"/>
<dbReference type="PROSITE" id="PS50280">
    <property type="entry name" value="SET"/>
    <property type="match status" value="1"/>
</dbReference>
<dbReference type="GeneID" id="38129489"/>
<dbReference type="InterPro" id="IPR001214">
    <property type="entry name" value="SET_dom"/>
</dbReference>
<evidence type="ECO:0000313" key="3">
    <source>
        <dbReference type="EMBL" id="RHZ58148.1"/>
    </source>
</evidence>
<dbReference type="PANTHER" id="PTHR47250">
    <property type="entry name" value="HISTONE-LYSINE N-METHYLTRANSFERASE SET-6"/>
    <property type="match status" value="1"/>
</dbReference>
<dbReference type="Proteomes" id="UP000215305">
    <property type="component" value="Unassembled WGS sequence"/>
</dbReference>
<dbReference type="VEuPathDB" id="FungiDB:CDV56_107515"/>
<evidence type="ECO:0000259" key="2">
    <source>
        <dbReference type="PROSITE" id="PS50280"/>
    </source>
</evidence>
<feature type="region of interest" description="Disordered" evidence="1">
    <location>
        <begin position="122"/>
        <end position="142"/>
    </location>
</feature>
<dbReference type="Gene3D" id="2.170.270.10">
    <property type="entry name" value="SET domain"/>
    <property type="match status" value="1"/>
</dbReference>
<accession>A0A397H870</accession>
<name>A0A397H870_ASPTH</name>
<dbReference type="SMART" id="SM00317">
    <property type="entry name" value="SET"/>
    <property type="match status" value="1"/>
</dbReference>
<dbReference type="InterPro" id="IPR046341">
    <property type="entry name" value="SET_dom_sf"/>
</dbReference>
<dbReference type="EMBL" id="NKHU02000071">
    <property type="protein sequence ID" value="RHZ58148.1"/>
    <property type="molecule type" value="Genomic_DNA"/>
</dbReference>
<organism evidence="3 4">
    <name type="scientific">Aspergillus thermomutatus</name>
    <name type="common">Neosartorya pseudofischeri</name>
    <dbReference type="NCBI Taxonomy" id="41047"/>
    <lineage>
        <taxon>Eukaryota</taxon>
        <taxon>Fungi</taxon>
        <taxon>Dikarya</taxon>
        <taxon>Ascomycota</taxon>
        <taxon>Pezizomycotina</taxon>
        <taxon>Eurotiomycetes</taxon>
        <taxon>Eurotiomycetidae</taxon>
        <taxon>Eurotiales</taxon>
        <taxon>Aspergillaceae</taxon>
        <taxon>Aspergillus</taxon>
        <taxon>Aspergillus subgen. Fumigati</taxon>
    </lineage>
</organism>
<dbReference type="InterPro" id="IPR053105">
    <property type="entry name" value="Class_V-like_SAM-MTase"/>
</dbReference>
<keyword evidence="4" id="KW-1185">Reference proteome</keyword>
<dbReference type="Pfam" id="PF00856">
    <property type="entry name" value="SET"/>
    <property type="match status" value="1"/>
</dbReference>
<sequence>MPAMLSPDNSTLFQLRELLGPDFASQLAALVNRVGVTQAAVRVEAHVCSTGGNQAGSVVGYLDLQSARQGNPTPISSPGAQLSPRIHHLPSPVEPTSALLATQSQNEACAPETAITSGYHPSAASKRRKVVGGSRPCTTRERPISTAVEREHCDDDESSAGVNLEQEQPLKARSIRQVHTTTRFPQRTARKEQSVPIMTSTSTEKLVCSIWRQIHSEIRWDMTATIQQAFRVVNSLCFTYHSRSQTYRALEMIVQAYWVDCYEARITAISLDQPTLTATEARMSALREACSVQKLTEKDLRNRLAIWRGYKEIKDAGGWASLLFAGVGVYRFCKYRIGFNEGLLQRLRQLRHSFEVAADTLRPEWRDLLGAVGQKSPREYDGHPHEWVTIDGRPACPLRSTYAFLGKELVFEFVDDCVIDRATFGAGDPRRILQAEPDMCAQCQQKQSDDVQLNRCSCFPNLFGCVRLPPPVQIFRTGNAKNNGVVARLDFERGAAVGEFVGLVTAGIDGVDVMVGEASGQSYQIFQGQMGNFTRFINHSCHPNAQFQRFCWMGTERILVVSRGITAGSEITVDYSDEYWKNLDKELHAEALVVISTWAFWAAIYITAMRTPAAQTSIRLQQLELEQFLPLASLACLSFCKADTPPVLHGLFNAPIDPGGHRRPSVAVDVANHVSDNFGRLLLNSRHLESGDYERAIADAVQDEDELLLRAFQQGTEVFAEAGSTLAACLLNLTRGVLVVEVYCFVLAPVPGPMGNPSWGRRGIPWRIHSRIQSHGTHWRMGSFRGGQGDEISATSRAVMSSKTSPQFYDRRARHCVSKLWSTTQRRHP</sequence>
<gene>
    <name evidence="3" type="ORF">CDV56_107515</name>
</gene>
<dbReference type="PANTHER" id="PTHR47250:SF3">
    <property type="entry name" value="HISTONE-LYSINE N-METHYLTRANSFERASE SET-6"/>
    <property type="match status" value="1"/>
</dbReference>
<proteinExistence type="predicted"/>
<feature type="domain" description="SET" evidence="2">
    <location>
        <begin position="470"/>
        <end position="576"/>
    </location>
</feature>
<reference evidence="3" key="1">
    <citation type="submission" date="2018-08" db="EMBL/GenBank/DDBJ databases">
        <title>Draft genome sequence of azole-resistant Aspergillus thermomutatus (Neosartorya pseudofischeri) strain HMR AF 39, isolated from a human nasal aspirate.</title>
        <authorList>
            <person name="Parent-Michaud M."/>
            <person name="Dufresne P.J."/>
            <person name="Fournier E."/>
            <person name="Martineau C."/>
            <person name="Moreira S."/>
            <person name="Perkins V."/>
            <person name="De Repentigny L."/>
            <person name="Dufresne S.F."/>
        </authorList>
    </citation>
    <scope>NUCLEOTIDE SEQUENCE [LARGE SCALE GENOMIC DNA]</scope>
    <source>
        <strain evidence="3">HMR AF 39</strain>
    </source>
</reference>
<evidence type="ECO:0000256" key="1">
    <source>
        <dbReference type="SAM" id="MobiDB-lite"/>
    </source>
</evidence>
<dbReference type="RefSeq" id="XP_026615341.1">
    <property type="nucleotide sequence ID" value="XM_026761134.1"/>
</dbReference>
<dbReference type="OrthoDB" id="308383at2759"/>
<dbReference type="STRING" id="41047.A0A397H870"/>
<comment type="caution">
    <text evidence="3">The sequence shown here is derived from an EMBL/GenBank/DDBJ whole genome shotgun (WGS) entry which is preliminary data.</text>
</comment>